<dbReference type="Gene3D" id="1.20.120.20">
    <property type="entry name" value="Apolipoprotein"/>
    <property type="match status" value="1"/>
</dbReference>
<evidence type="ECO:0000313" key="2">
    <source>
        <dbReference type="EMBL" id="CDX45029.1"/>
    </source>
</evidence>
<evidence type="ECO:0000256" key="1">
    <source>
        <dbReference type="SAM" id="MobiDB-lite"/>
    </source>
</evidence>
<name>A0A090FM03_MESPL</name>
<sequence length="204" mass="21600">MQRENDRGREPADFAEAKDEVSERIQQETKSASEALHDARDDVARRAGAYAAEARQAVAERAEETQRDIGSSLSAFGGALRAASDHLANSDQSAASKFMQDAASGLERLSSSLKEKPFGQVLEDVQAFGRQNPGTLLAGSVLAGLALGRFIKASPPGTRRPTQATAKPEYSRQTGMGTSARRDTAPANWGSDGGIPGKAAELKK</sequence>
<evidence type="ECO:0008006" key="4">
    <source>
        <dbReference type="Google" id="ProtNLM"/>
    </source>
</evidence>
<organism evidence="2 3">
    <name type="scientific">Mesorhizobium plurifarium</name>
    <dbReference type="NCBI Taxonomy" id="69974"/>
    <lineage>
        <taxon>Bacteria</taxon>
        <taxon>Pseudomonadati</taxon>
        <taxon>Pseudomonadota</taxon>
        <taxon>Alphaproteobacteria</taxon>
        <taxon>Hyphomicrobiales</taxon>
        <taxon>Phyllobacteriaceae</taxon>
        <taxon>Mesorhizobium</taxon>
    </lineage>
</organism>
<reference evidence="2 3" key="1">
    <citation type="submission" date="2014-08" db="EMBL/GenBank/DDBJ databases">
        <authorList>
            <person name="Moulin Lionel"/>
        </authorList>
    </citation>
    <scope>NUCLEOTIDE SEQUENCE [LARGE SCALE GENOMIC DNA]</scope>
</reference>
<feature type="region of interest" description="Disordered" evidence="1">
    <location>
        <begin position="1"/>
        <end position="38"/>
    </location>
</feature>
<feature type="compositionally biased region" description="Basic and acidic residues" evidence="1">
    <location>
        <begin position="1"/>
        <end position="27"/>
    </location>
</feature>
<feature type="compositionally biased region" description="Polar residues" evidence="1">
    <location>
        <begin position="160"/>
        <end position="177"/>
    </location>
</feature>
<dbReference type="AlphaFoldDB" id="A0A090FM03"/>
<evidence type="ECO:0000313" key="3">
    <source>
        <dbReference type="Proteomes" id="UP000046373"/>
    </source>
</evidence>
<dbReference type="Proteomes" id="UP000046373">
    <property type="component" value="Unassembled WGS sequence"/>
</dbReference>
<dbReference type="EMBL" id="CCNB01000044">
    <property type="protein sequence ID" value="CDX45029.1"/>
    <property type="molecule type" value="Genomic_DNA"/>
</dbReference>
<feature type="region of interest" description="Disordered" evidence="1">
    <location>
        <begin position="152"/>
        <end position="204"/>
    </location>
</feature>
<protein>
    <recommendedName>
        <fullName evidence="4">DUF1206 domain-containing protein</fullName>
    </recommendedName>
</protein>
<gene>
    <name evidence="2" type="ORF">MPLDJ20_70011</name>
</gene>
<proteinExistence type="predicted"/>
<accession>A0A090FM03</accession>